<gene>
    <name evidence="1" type="ORF">PM006_13925</name>
</gene>
<evidence type="ECO:0000313" key="1">
    <source>
        <dbReference type="EMBL" id="MDB2001303.1"/>
    </source>
</evidence>
<dbReference type="Proteomes" id="UP001300871">
    <property type="component" value="Unassembled WGS sequence"/>
</dbReference>
<reference evidence="1" key="1">
    <citation type="submission" date="2023-01" db="EMBL/GenBank/DDBJ databases">
        <title>Human gut microbiome strain richness.</title>
        <authorList>
            <person name="Chen-Liaw A."/>
        </authorList>
    </citation>
    <scope>NUCLEOTIDE SEQUENCE</scope>
    <source>
        <strain evidence="1">B1_m1001713B170214d0_201011</strain>
    </source>
</reference>
<dbReference type="EMBL" id="JAQLGM010000036">
    <property type="protein sequence ID" value="MDB2001303.1"/>
    <property type="molecule type" value="Genomic_DNA"/>
</dbReference>
<accession>A0AAW6AZJ0</accession>
<sequence length="46" mass="4944">MSNQKTEKLGLKKSLSYGMGAIGEGTAAEAKENGVEYRVEGLERVL</sequence>
<comment type="caution">
    <text evidence="1">The sequence shown here is derived from an EMBL/GenBank/DDBJ whole genome shotgun (WGS) entry which is preliminary data.</text>
</comment>
<proteinExistence type="predicted"/>
<protein>
    <submittedName>
        <fullName evidence="1">Uncharacterized protein</fullName>
    </submittedName>
</protein>
<dbReference type="GeneID" id="61833901"/>
<dbReference type="AlphaFoldDB" id="A0AAW6AZJ0"/>
<name>A0AAW6AZJ0_CLOSY</name>
<organism evidence="1 2">
    <name type="scientific">Clostridium symbiosum</name>
    <name type="common">Bacteroides symbiosus</name>
    <dbReference type="NCBI Taxonomy" id="1512"/>
    <lineage>
        <taxon>Bacteria</taxon>
        <taxon>Bacillati</taxon>
        <taxon>Bacillota</taxon>
        <taxon>Clostridia</taxon>
        <taxon>Lachnospirales</taxon>
        <taxon>Lachnospiraceae</taxon>
        <taxon>Otoolea</taxon>
    </lineage>
</organism>
<evidence type="ECO:0000313" key="2">
    <source>
        <dbReference type="Proteomes" id="UP001300871"/>
    </source>
</evidence>
<dbReference type="RefSeq" id="WP_190278444.1">
    <property type="nucleotide sequence ID" value="NZ_JANKAG010000002.1"/>
</dbReference>